<dbReference type="Gene3D" id="3.40.630.30">
    <property type="match status" value="1"/>
</dbReference>
<dbReference type="SUPFAM" id="SSF55729">
    <property type="entry name" value="Acyl-CoA N-acyltransferases (Nat)"/>
    <property type="match status" value="1"/>
</dbReference>
<sequence>MNDHYDFRPATAADLPMLRVWLETPEVVRWWGDPDEQETLLREDLDEPGMTMWIVSHDGHPFGYAQHYEVHRWPQPHFQAMPADTVAIDAFIGVPDMIGGGHGSAFLRQLAERLLAEGAPCVAIDPDAANLRARRAYARAGFVEQGLVAGDDGDDMLMIFATGD</sequence>
<dbReference type="Proteomes" id="UP000516148">
    <property type="component" value="Chromosome"/>
</dbReference>
<dbReference type="GO" id="GO:0016410">
    <property type="term" value="F:N-acyltransferase activity"/>
    <property type="evidence" value="ECO:0007669"/>
    <property type="project" value="TreeGrafter"/>
</dbReference>
<dbReference type="InterPro" id="IPR019432">
    <property type="entry name" value="Acyltransferase_MbtK/IucB-like"/>
</dbReference>
<dbReference type="InterPro" id="IPR000182">
    <property type="entry name" value="GNAT_dom"/>
</dbReference>
<dbReference type="GO" id="GO:0046677">
    <property type="term" value="P:response to antibiotic"/>
    <property type="evidence" value="ECO:0007669"/>
    <property type="project" value="UniProtKB-KW"/>
</dbReference>
<evidence type="ECO:0000313" key="5">
    <source>
        <dbReference type="Proteomes" id="UP000516148"/>
    </source>
</evidence>
<name>A0A7H0LGP0_9SPHN</name>
<dbReference type="SMART" id="SM01006">
    <property type="entry name" value="AlcB"/>
    <property type="match status" value="1"/>
</dbReference>
<dbReference type="InterPro" id="IPR016181">
    <property type="entry name" value="Acyl_CoA_acyltransferase"/>
</dbReference>
<evidence type="ECO:0000313" key="4">
    <source>
        <dbReference type="EMBL" id="QNQ08843.1"/>
    </source>
</evidence>
<comment type="pathway">
    <text evidence="1">Siderophore biosynthesis.</text>
</comment>
<dbReference type="EMBL" id="CP061038">
    <property type="protein sequence ID" value="QNQ08843.1"/>
    <property type="molecule type" value="Genomic_DNA"/>
</dbReference>
<evidence type="ECO:0000256" key="2">
    <source>
        <dbReference type="ARBA" id="ARBA00023251"/>
    </source>
</evidence>
<reference evidence="4 5" key="1">
    <citation type="submission" date="2020-09" db="EMBL/GenBank/DDBJ databases">
        <title>Sphingomonas sp., a new species isolated from pork steak.</title>
        <authorList>
            <person name="Heidler von Heilborn D."/>
        </authorList>
    </citation>
    <scope>NUCLEOTIDE SEQUENCE [LARGE SCALE GENOMIC DNA]</scope>
    <source>
        <strain evidence="5">S8-3T</strain>
    </source>
</reference>
<evidence type="ECO:0000256" key="1">
    <source>
        <dbReference type="ARBA" id="ARBA00004924"/>
    </source>
</evidence>
<proteinExistence type="predicted"/>
<keyword evidence="5" id="KW-1185">Reference proteome</keyword>
<dbReference type="PANTHER" id="PTHR31438">
    <property type="entry name" value="LYSINE N-ACYLTRANSFERASE C17G9.06C-RELATED"/>
    <property type="match status" value="1"/>
</dbReference>
<keyword evidence="4" id="KW-0808">Transferase</keyword>
<dbReference type="GO" id="GO:0019290">
    <property type="term" value="P:siderophore biosynthetic process"/>
    <property type="evidence" value="ECO:0007669"/>
    <property type="project" value="InterPro"/>
</dbReference>
<keyword evidence="2" id="KW-0046">Antibiotic resistance</keyword>
<dbReference type="AlphaFoldDB" id="A0A7H0LGP0"/>
<dbReference type="KEGG" id="spap:H3Z74_19320"/>
<evidence type="ECO:0000259" key="3">
    <source>
        <dbReference type="PROSITE" id="PS51186"/>
    </source>
</evidence>
<feature type="domain" description="N-acetyltransferase" evidence="3">
    <location>
        <begin position="5"/>
        <end position="163"/>
    </location>
</feature>
<accession>A0A7H0LGP0</accession>
<protein>
    <submittedName>
        <fullName evidence="4">GNAT family N-acetyltransferase</fullName>
    </submittedName>
</protein>
<gene>
    <name evidence="4" type="ORF">H3Z74_19320</name>
</gene>
<organism evidence="4 5">
    <name type="scientific">Sphingomonas alpina</name>
    <dbReference type="NCBI Taxonomy" id="653931"/>
    <lineage>
        <taxon>Bacteria</taxon>
        <taxon>Pseudomonadati</taxon>
        <taxon>Pseudomonadota</taxon>
        <taxon>Alphaproteobacteria</taxon>
        <taxon>Sphingomonadales</taxon>
        <taxon>Sphingomonadaceae</taxon>
        <taxon>Sphingomonas</taxon>
    </lineage>
</organism>
<dbReference type="PANTHER" id="PTHR31438:SF1">
    <property type="entry name" value="LYSINE N-ACYLTRANSFERASE C17G9.06C-RELATED"/>
    <property type="match status" value="1"/>
</dbReference>
<dbReference type="RefSeq" id="WP_187761170.1">
    <property type="nucleotide sequence ID" value="NZ_CP061038.1"/>
</dbReference>
<dbReference type="Pfam" id="PF13523">
    <property type="entry name" value="Acetyltransf_8"/>
    <property type="match status" value="1"/>
</dbReference>
<dbReference type="PROSITE" id="PS51186">
    <property type="entry name" value="GNAT"/>
    <property type="match status" value="1"/>
</dbReference>